<feature type="transmembrane region" description="Helical" evidence="1">
    <location>
        <begin position="107"/>
        <end position="127"/>
    </location>
</feature>
<feature type="transmembrane region" description="Helical" evidence="1">
    <location>
        <begin position="148"/>
        <end position="173"/>
    </location>
</feature>
<dbReference type="InterPro" id="IPR002798">
    <property type="entry name" value="SpoIIM-like"/>
</dbReference>
<proteinExistence type="predicted"/>
<organism evidence="2 3">
    <name type="scientific">Thomasclavelia ramosa</name>
    <dbReference type="NCBI Taxonomy" id="1547"/>
    <lineage>
        <taxon>Bacteria</taxon>
        <taxon>Bacillati</taxon>
        <taxon>Bacillota</taxon>
        <taxon>Erysipelotrichia</taxon>
        <taxon>Erysipelotrichales</taxon>
        <taxon>Coprobacillaceae</taxon>
        <taxon>Thomasclavelia</taxon>
    </lineage>
</organism>
<dbReference type="AlphaFoldDB" id="A0A3E3EB73"/>
<comment type="caution">
    <text evidence="2">The sequence shown here is derived from an EMBL/GenBank/DDBJ whole genome shotgun (WGS) entry which is preliminary data.</text>
</comment>
<evidence type="ECO:0000256" key="1">
    <source>
        <dbReference type="SAM" id="Phobius"/>
    </source>
</evidence>
<keyword evidence="1" id="KW-0472">Membrane</keyword>
<dbReference type="Proteomes" id="UP000261032">
    <property type="component" value="Unassembled WGS sequence"/>
</dbReference>
<reference evidence="2 3" key="1">
    <citation type="submission" date="2018-08" db="EMBL/GenBank/DDBJ databases">
        <title>A genome reference for cultivated species of the human gut microbiota.</title>
        <authorList>
            <person name="Zou Y."/>
            <person name="Xue W."/>
            <person name="Luo G."/>
        </authorList>
    </citation>
    <scope>NUCLEOTIDE SEQUENCE [LARGE SCALE GENOMIC DNA]</scope>
    <source>
        <strain evidence="2 3">OM06-4</strain>
    </source>
</reference>
<accession>A0A3E3EB73</accession>
<gene>
    <name evidence="2" type="ORF">DXB93_12170</name>
</gene>
<protein>
    <submittedName>
        <fullName evidence="2">Stage II sporulation protein M</fullName>
    </submittedName>
</protein>
<keyword evidence="1" id="KW-1133">Transmembrane helix</keyword>
<keyword evidence="1" id="KW-0812">Transmembrane</keyword>
<dbReference type="EMBL" id="QUSL01000020">
    <property type="protein sequence ID" value="RGD83781.1"/>
    <property type="molecule type" value="Genomic_DNA"/>
</dbReference>
<dbReference type="Pfam" id="PF01944">
    <property type="entry name" value="SpoIIM"/>
    <property type="match status" value="1"/>
</dbReference>
<evidence type="ECO:0000313" key="2">
    <source>
        <dbReference type="EMBL" id="RGD83781.1"/>
    </source>
</evidence>
<feature type="transmembrane region" description="Helical" evidence="1">
    <location>
        <begin position="12"/>
        <end position="30"/>
    </location>
</feature>
<evidence type="ECO:0000313" key="3">
    <source>
        <dbReference type="Proteomes" id="UP000261032"/>
    </source>
</evidence>
<feature type="transmembrane region" description="Helical" evidence="1">
    <location>
        <begin position="50"/>
        <end position="70"/>
    </location>
</feature>
<sequence length="183" mass="21167">MLKSLKNKNFWIFTILVYLLAILVIIYMAYNPNNYFNLNMNEINEKNVDYFHVLYSNLLLVFKNFGLGLITFSIYPIFSLIQNIVSLGIISNALIVNDYINLFYKMIPHGVLEIFGIVLSLTAVLYCQYKLLQSLPKIIKRKENIKNVILEISKFIISCIILELMIFSIAAVIEVLVSLIKIM</sequence>
<name>A0A3E3EB73_9FIRM</name>